<sequence>MAAPADGVAQTARPWAADLLHTWFHTLRPSQWYGRNDGVDALLRERFAHLTGPLSFRPATEFLCDPDTARAAILLFDQVPRNCFRDSPLAFAFDAIARELSHGAIARGWHQGLPKGHAQFVLLPLMHSEHPADQRESLRRFAELGDPSNLRFARAHARMVFRFGRFPHRNAVLGRSSTPAELRAIAAGNVW</sequence>
<dbReference type="Pfam" id="PF06041">
    <property type="entry name" value="DUF924"/>
    <property type="match status" value="1"/>
</dbReference>
<dbReference type="Gene3D" id="1.20.58.320">
    <property type="entry name" value="TPR-like"/>
    <property type="match status" value="1"/>
</dbReference>
<accession>A0ABV6PG03</accession>
<dbReference type="Gene3D" id="1.25.40.10">
    <property type="entry name" value="Tetratricopeptide repeat domain"/>
    <property type="match status" value="1"/>
</dbReference>
<gene>
    <name evidence="1" type="ORF">ACFFF7_05020</name>
</gene>
<dbReference type="SUPFAM" id="SSF48452">
    <property type="entry name" value="TPR-like"/>
    <property type="match status" value="1"/>
</dbReference>
<dbReference type="Proteomes" id="UP001589943">
    <property type="component" value="Unassembled WGS sequence"/>
</dbReference>
<dbReference type="RefSeq" id="WP_379480257.1">
    <property type="nucleotide sequence ID" value="NZ_JBHLTL010000001.1"/>
</dbReference>
<keyword evidence="2" id="KW-1185">Reference proteome</keyword>
<organism evidence="1 2">
    <name type="scientific">Novosphingobium aquiterrae</name>
    <dbReference type="NCBI Taxonomy" id="624388"/>
    <lineage>
        <taxon>Bacteria</taxon>
        <taxon>Pseudomonadati</taxon>
        <taxon>Pseudomonadota</taxon>
        <taxon>Alphaproteobacteria</taxon>
        <taxon>Sphingomonadales</taxon>
        <taxon>Sphingomonadaceae</taxon>
        <taxon>Novosphingobium</taxon>
    </lineage>
</organism>
<evidence type="ECO:0000313" key="1">
    <source>
        <dbReference type="EMBL" id="MFC0588768.1"/>
    </source>
</evidence>
<name>A0ABV6PG03_9SPHN</name>
<dbReference type="InterPro" id="IPR011990">
    <property type="entry name" value="TPR-like_helical_dom_sf"/>
</dbReference>
<comment type="caution">
    <text evidence="1">The sequence shown here is derived from an EMBL/GenBank/DDBJ whole genome shotgun (WGS) entry which is preliminary data.</text>
</comment>
<dbReference type="InterPro" id="IPR010323">
    <property type="entry name" value="DUF924"/>
</dbReference>
<protein>
    <submittedName>
        <fullName evidence="1">DUF924 family protein</fullName>
    </submittedName>
</protein>
<reference evidence="1 2" key="1">
    <citation type="submission" date="2024-09" db="EMBL/GenBank/DDBJ databases">
        <authorList>
            <person name="Sun Q."/>
            <person name="Mori K."/>
        </authorList>
    </citation>
    <scope>NUCLEOTIDE SEQUENCE [LARGE SCALE GENOMIC DNA]</scope>
    <source>
        <strain evidence="1 2">NCAIM B.02537</strain>
    </source>
</reference>
<proteinExistence type="predicted"/>
<evidence type="ECO:0000313" key="2">
    <source>
        <dbReference type="Proteomes" id="UP001589943"/>
    </source>
</evidence>
<dbReference type="EMBL" id="JBHLTL010000001">
    <property type="protein sequence ID" value="MFC0588768.1"/>
    <property type="molecule type" value="Genomic_DNA"/>
</dbReference>